<dbReference type="EMBL" id="VUNB01000006">
    <property type="protein sequence ID" value="MST69521.1"/>
    <property type="molecule type" value="Genomic_DNA"/>
</dbReference>
<dbReference type="GO" id="GO:0000976">
    <property type="term" value="F:transcription cis-regulatory region binding"/>
    <property type="evidence" value="ECO:0007669"/>
    <property type="project" value="TreeGrafter"/>
</dbReference>
<reference evidence="6" key="1">
    <citation type="submission" date="2019-09" db="EMBL/GenBank/DDBJ databases">
        <title>In-depth cultivation of the pig gut microbiome towards novel bacterial diversity and tailored functional studies.</title>
        <authorList>
            <person name="Wylensek D."/>
            <person name="Hitch T.C.A."/>
            <person name="Clavel T."/>
        </authorList>
    </citation>
    <scope>NUCLEOTIDE SEQUENCE</scope>
    <source>
        <strain evidence="6">RF-744-FAT-WT-3</strain>
    </source>
</reference>
<dbReference type="Gene3D" id="1.10.357.10">
    <property type="entry name" value="Tetracycline Repressor, domain 2"/>
    <property type="match status" value="1"/>
</dbReference>
<organism evidence="6">
    <name type="scientific">Baileyella intestinalis</name>
    <dbReference type="NCBI Taxonomy" id="2606709"/>
    <lineage>
        <taxon>Bacteria</taxon>
        <taxon>Bacillati</taxon>
        <taxon>Bacillota</taxon>
        <taxon>Clostridia</taxon>
        <taxon>Peptostreptococcales</taxon>
        <taxon>Anaerovoracaceae</taxon>
        <taxon>Baileyella</taxon>
    </lineage>
</organism>
<dbReference type="InterPro" id="IPR036271">
    <property type="entry name" value="Tet_transcr_reg_TetR-rel_C_sf"/>
</dbReference>
<feature type="domain" description="HTH tetR-type" evidence="5">
    <location>
        <begin position="10"/>
        <end position="70"/>
    </location>
</feature>
<keyword evidence="3" id="KW-0804">Transcription</keyword>
<evidence type="ECO:0000256" key="2">
    <source>
        <dbReference type="ARBA" id="ARBA00023125"/>
    </source>
</evidence>
<dbReference type="Pfam" id="PF00440">
    <property type="entry name" value="TetR_N"/>
    <property type="match status" value="1"/>
</dbReference>
<dbReference type="PROSITE" id="PS01081">
    <property type="entry name" value="HTH_TETR_1"/>
    <property type="match status" value="1"/>
</dbReference>
<accession>A0A6A8M994</accession>
<dbReference type="InterPro" id="IPR001647">
    <property type="entry name" value="HTH_TetR"/>
</dbReference>
<sequence>MARRIQESKSSVKSRIIDAAWGLFSEKGFEATTLNDIIEAAGVAKGTFYYYFRGKDSLLTTLSVILDNYYAELDKELKDEDNAFDKLMYLNYKMHTMIGTKIDFSLMANLYSAQLLRDDKGYLLDRNRYYFRLIARIIEDGQKKGEITTSKTTEEIVRIYSLCERALITDWCMHNGEYSLGEFSKEYMPMLFSEFRGEKK</sequence>
<dbReference type="InterPro" id="IPR023772">
    <property type="entry name" value="DNA-bd_HTH_TetR-type_CS"/>
</dbReference>
<dbReference type="SUPFAM" id="SSF46689">
    <property type="entry name" value="Homeodomain-like"/>
    <property type="match status" value="1"/>
</dbReference>
<dbReference type="PROSITE" id="PS50977">
    <property type="entry name" value="HTH_TETR_2"/>
    <property type="match status" value="1"/>
</dbReference>
<evidence type="ECO:0000313" key="6">
    <source>
        <dbReference type="EMBL" id="MST69521.1"/>
    </source>
</evidence>
<dbReference type="Gene3D" id="1.10.10.60">
    <property type="entry name" value="Homeodomain-like"/>
    <property type="match status" value="1"/>
</dbReference>
<dbReference type="PANTHER" id="PTHR30055">
    <property type="entry name" value="HTH-TYPE TRANSCRIPTIONAL REGULATOR RUTR"/>
    <property type="match status" value="1"/>
</dbReference>
<evidence type="ECO:0000259" key="5">
    <source>
        <dbReference type="PROSITE" id="PS50977"/>
    </source>
</evidence>
<dbReference type="PRINTS" id="PR00455">
    <property type="entry name" value="HTHTETR"/>
</dbReference>
<dbReference type="InterPro" id="IPR009057">
    <property type="entry name" value="Homeodomain-like_sf"/>
</dbReference>
<dbReference type="RefSeq" id="WP_154572991.1">
    <property type="nucleotide sequence ID" value="NZ_JAQXPA010000058.1"/>
</dbReference>
<keyword evidence="1" id="KW-0805">Transcription regulation</keyword>
<evidence type="ECO:0000256" key="3">
    <source>
        <dbReference type="ARBA" id="ARBA00023163"/>
    </source>
</evidence>
<proteinExistence type="predicted"/>
<dbReference type="InterPro" id="IPR050109">
    <property type="entry name" value="HTH-type_TetR-like_transc_reg"/>
</dbReference>
<dbReference type="GO" id="GO:0003700">
    <property type="term" value="F:DNA-binding transcription factor activity"/>
    <property type="evidence" value="ECO:0007669"/>
    <property type="project" value="TreeGrafter"/>
</dbReference>
<protein>
    <submittedName>
        <fullName evidence="6">TetR/AcrR family transcriptional regulator</fullName>
    </submittedName>
</protein>
<evidence type="ECO:0000256" key="4">
    <source>
        <dbReference type="PROSITE-ProRule" id="PRU00335"/>
    </source>
</evidence>
<keyword evidence="2 4" id="KW-0238">DNA-binding</keyword>
<name>A0A6A8M994_9FIRM</name>
<dbReference type="InterPro" id="IPR013570">
    <property type="entry name" value="Tscrpt_reg_YsiA_C"/>
</dbReference>
<dbReference type="Pfam" id="PF08359">
    <property type="entry name" value="TetR_C_4"/>
    <property type="match status" value="1"/>
</dbReference>
<comment type="caution">
    <text evidence="6">The sequence shown here is derived from an EMBL/GenBank/DDBJ whole genome shotgun (WGS) entry which is preliminary data.</text>
</comment>
<evidence type="ECO:0000256" key="1">
    <source>
        <dbReference type="ARBA" id="ARBA00023015"/>
    </source>
</evidence>
<gene>
    <name evidence="6" type="ORF">FYJ66_07985</name>
</gene>
<dbReference type="SUPFAM" id="SSF48498">
    <property type="entry name" value="Tetracyclin repressor-like, C-terminal domain"/>
    <property type="match status" value="1"/>
</dbReference>
<dbReference type="PANTHER" id="PTHR30055:SF234">
    <property type="entry name" value="HTH-TYPE TRANSCRIPTIONAL REGULATOR BETI"/>
    <property type="match status" value="1"/>
</dbReference>
<dbReference type="AlphaFoldDB" id="A0A6A8M994"/>
<feature type="DNA-binding region" description="H-T-H motif" evidence="4">
    <location>
        <begin position="33"/>
        <end position="52"/>
    </location>
</feature>